<comment type="caution">
    <text evidence="3">The sequence shown here is derived from an EMBL/GenBank/DDBJ whole genome shotgun (WGS) entry which is preliminary data.</text>
</comment>
<keyword evidence="4" id="KW-1185">Reference proteome</keyword>
<reference evidence="3 4" key="1">
    <citation type="submission" date="2019-02" db="EMBL/GenBank/DDBJ databases">
        <title>Kribbella capetownensis sp. nov. and Kribbella speibonae sp. nov., isolated from soil.</title>
        <authorList>
            <person name="Curtis S.M."/>
            <person name="Norton I."/>
            <person name="Everest G.J."/>
            <person name="Meyers P.R."/>
        </authorList>
    </citation>
    <scope>NUCLEOTIDE SEQUENCE [LARGE SCALE GENOMIC DNA]</scope>
    <source>
        <strain evidence="3 4">KCTC 29219</strain>
    </source>
</reference>
<dbReference type="EMBL" id="SJJZ01000003">
    <property type="protein sequence ID" value="TCC05151.1"/>
    <property type="molecule type" value="Genomic_DNA"/>
</dbReference>
<feature type="compositionally biased region" description="Low complexity" evidence="1">
    <location>
        <begin position="25"/>
        <end position="43"/>
    </location>
</feature>
<dbReference type="AlphaFoldDB" id="A0A4R0H491"/>
<organism evidence="3 4">
    <name type="scientific">Kribbella soli</name>
    <dbReference type="NCBI Taxonomy" id="1124743"/>
    <lineage>
        <taxon>Bacteria</taxon>
        <taxon>Bacillati</taxon>
        <taxon>Actinomycetota</taxon>
        <taxon>Actinomycetes</taxon>
        <taxon>Propionibacteriales</taxon>
        <taxon>Kribbellaceae</taxon>
        <taxon>Kribbella</taxon>
    </lineage>
</organism>
<name>A0A4R0H491_9ACTN</name>
<evidence type="ECO:0000256" key="2">
    <source>
        <dbReference type="SAM" id="SignalP"/>
    </source>
</evidence>
<dbReference type="PROSITE" id="PS51257">
    <property type="entry name" value="PROKAR_LIPOPROTEIN"/>
    <property type="match status" value="1"/>
</dbReference>
<evidence type="ECO:0000256" key="1">
    <source>
        <dbReference type="SAM" id="MobiDB-lite"/>
    </source>
</evidence>
<feature type="chain" id="PRO_5038711464" description="Pyrroloquinoline-quinone binding quinoprotein" evidence="2">
    <location>
        <begin position="21"/>
        <end position="458"/>
    </location>
</feature>
<evidence type="ECO:0000313" key="3">
    <source>
        <dbReference type="EMBL" id="TCC05151.1"/>
    </source>
</evidence>
<feature type="signal peptide" evidence="2">
    <location>
        <begin position="1"/>
        <end position="20"/>
    </location>
</feature>
<dbReference type="Proteomes" id="UP000292346">
    <property type="component" value="Unassembled WGS sequence"/>
</dbReference>
<dbReference type="OrthoDB" id="3784969at2"/>
<proteinExistence type="predicted"/>
<evidence type="ECO:0008006" key="5">
    <source>
        <dbReference type="Google" id="ProtNLM"/>
    </source>
</evidence>
<feature type="region of interest" description="Disordered" evidence="1">
    <location>
        <begin position="25"/>
        <end position="53"/>
    </location>
</feature>
<dbReference type="RefSeq" id="WP_131341216.1">
    <property type="nucleotide sequence ID" value="NZ_SJJZ01000003.1"/>
</dbReference>
<accession>A0A4R0H491</accession>
<protein>
    <recommendedName>
        <fullName evidence="5">Pyrroloquinoline-quinone binding quinoprotein</fullName>
    </recommendedName>
</protein>
<sequence length="458" mass="47583">MPPIRPSLAVLAAGVALVFAGCSSGSSPQAGSSPSPAPGSTPATYDGPAADPLEPTKVWTVDNQPLVNVASADLIGSSLVVTGWGKVAGDQDSVVIDRDSGSVRWRAGQLPREFEIGGATASPGRAGWPVAAGRDGILVLPYQLGPCQDGSYDCKPKELKPYRDRGLVAFSLADRSQVWHTEPMRSAAPPDGGSSSKGLRLISVADAEAGVVVATVGVQGNEWEDLNWDDKDSAPLTIAYDARTGKELWRRSGLIGEDVVDGTLIGLVRSTRPKAPGGVPVGVDLRKGTTLWSMPPGTSASWGGLGVEHAIVFDYGQTGQDVVAVRLLRVRDGALATLPTAEPAAVGWQVSPVPGGPLAWRVVSRSSPDGSANGTTLVEYTKDGSVQVGGKILPVEATTATTGFGSYVWIRTGGDRVRAFDQTGQSKSVDLTGNLTVLSADLLLVTRSDSTRLTLLRT</sequence>
<keyword evidence="2" id="KW-0732">Signal</keyword>
<gene>
    <name evidence="3" type="ORF">E0H45_24160</name>
</gene>
<evidence type="ECO:0000313" key="4">
    <source>
        <dbReference type="Proteomes" id="UP000292346"/>
    </source>
</evidence>